<proteinExistence type="predicted"/>
<dbReference type="InterPro" id="IPR052022">
    <property type="entry name" value="26kDa_periplasmic_antigen"/>
</dbReference>
<comment type="caution">
    <text evidence="1">The sequence shown here is derived from an EMBL/GenBank/DDBJ whole genome shotgun (WGS) entry which is preliminary data.</text>
</comment>
<gene>
    <name evidence="1" type="ORF">GCM10007216_35110</name>
</gene>
<sequence>MYNHSMLRNTTEKPWTIKVTGTGTLTAAPDQAVIVTGVETENMSLQQAQSENNTITRQIINSITQAGIPQEQIQTEEFRINPVYDFKDGQQVFRGYKVTNVLNITLYDMEMIGPIIDAATASGANIVRGVEFSLQHADLIYNQALQEALRQAKQKAQTIAKSFQATLYSVPQSVVEDAGTSRPSPLFKTAALQAESTPIQPGQLTIEANVLVTYRYFQ</sequence>
<reference evidence="2" key="1">
    <citation type="journal article" date="2019" name="Int. J. Syst. Evol. Microbiol.">
        <title>The Global Catalogue of Microorganisms (GCM) 10K type strain sequencing project: providing services to taxonomists for standard genome sequencing and annotation.</title>
        <authorList>
            <consortium name="The Broad Institute Genomics Platform"/>
            <consortium name="The Broad Institute Genome Sequencing Center for Infectious Disease"/>
            <person name="Wu L."/>
            <person name="Ma J."/>
        </authorList>
    </citation>
    <scope>NUCLEOTIDE SEQUENCE [LARGE SCALE GENOMIC DNA]</scope>
    <source>
        <strain evidence="2">CCM 7282</strain>
    </source>
</reference>
<organism evidence="1 2">
    <name type="scientific">Thalassobacillus devorans</name>
    <dbReference type="NCBI Taxonomy" id="279813"/>
    <lineage>
        <taxon>Bacteria</taxon>
        <taxon>Bacillati</taxon>
        <taxon>Bacillota</taxon>
        <taxon>Bacilli</taxon>
        <taxon>Bacillales</taxon>
        <taxon>Bacillaceae</taxon>
        <taxon>Thalassobacillus</taxon>
    </lineage>
</organism>
<dbReference type="InterPro" id="IPR007497">
    <property type="entry name" value="SIMPL/DUF541"/>
</dbReference>
<dbReference type="Gene3D" id="3.30.70.2970">
    <property type="entry name" value="Protein of unknown function (DUF541), domain 2"/>
    <property type="match status" value="1"/>
</dbReference>
<dbReference type="EMBL" id="BMCJ01000007">
    <property type="protein sequence ID" value="GGD01361.1"/>
    <property type="molecule type" value="Genomic_DNA"/>
</dbReference>
<dbReference type="Proteomes" id="UP000619534">
    <property type="component" value="Unassembled WGS sequence"/>
</dbReference>
<evidence type="ECO:0000313" key="2">
    <source>
        <dbReference type="Proteomes" id="UP000619534"/>
    </source>
</evidence>
<dbReference type="PANTHER" id="PTHR34387:SF1">
    <property type="entry name" value="PERIPLASMIC IMMUNOGENIC PROTEIN"/>
    <property type="match status" value="1"/>
</dbReference>
<keyword evidence="2" id="KW-1185">Reference proteome</keyword>
<name>A0ABQ1PR44_9BACI</name>
<dbReference type="PANTHER" id="PTHR34387">
    <property type="entry name" value="SLR1258 PROTEIN"/>
    <property type="match status" value="1"/>
</dbReference>
<protein>
    <recommendedName>
        <fullName evidence="3">SIMPL domain-containing protein</fullName>
    </recommendedName>
</protein>
<evidence type="ECO:0008006" key="3">
    <source>
        <dbReference type="Google" id="ProtNLM"/>
    </source>
</evidence>
<accession>A0ABQ1PR44</accession>
<dbReference type="RefSeq" id="WP_062438979.1">
    <property type="nucleotide sequence ID" value="NZ_BMCJ01000007.1"/>
</dbReference>
<evidence type="ECO:0000313" key="1">
    <source>
        <dbReference type="EMBL" id="GGD01361.1"/>
    </source>
</evidence>
<dbReference type="Gene3D" id="3.30.110.170">
    <property type="entry name" value="Protein of unknown function (DUF541), domain 1"/>
    <property type="match status" value="1"/>
</dbReference>
<dbReference type="Pfam" id="PF04402">
    <property type="entry name" value="SIMPL"/>
    <property type="match status" value="1"/>
</dbReference>